<dbReference type="RefSeq" id="WP_013397317.1">
    <property type="nucleotide sequence ID" value="NC_014642.1"/>
</dbReference>
<protein>
    <submittedName>
        <fullName evidence="1">Uncharacterized protein</fullName>
    </submittedName>
</protein>
<organism evidence="1 2">
    <name type="scientific">Achromobacter xylosoxidans (strain A8)</name>
    <dbReference type="NCBI Taxonomy" id="762376"/>
    <lineage>
        <taxon>Bacteria</taxon>
        <taxon>Pseudomonadati</taxon>
        <taxon>Pseudomonadota</taxon>
        <taxon>Betaproteobacteria</taxon>
        <taxon>Burkholderiales</taxon>
        <taxon>Alcaligenaceae</taxon>
        <taxon>Achromobacter</taxon>
    </lineage>
</organism>
<dbReference type="Proteomes" id="UP000006876">
    <property type="component" value="Plasmid pA82"/>
</dbReference>
<dbReference type="EMBL" id="CP002289">
    <property type="protein sequence ID" value="ADP20129.1"/>
    <property type="molecule type" value="Genomic_DNA"/>
</dbReference>
<dbReference type="AlphaFoldDB" id="E3HYH5"/>
<dbReference type="PATRIC" id="fig|762376.5.peg.6782"/>
<gene>
    <name evidence="1" type="ordered locus">AXYL_06847</name>
</gene>
<evidence type="ECO:0000313" key="2">
    <source>
        <dbReference type="Proteomes" id="UP000006876"/>
    </source>
</evidence>
<dbReference type="HOGENOM" id="CLU_2784378_0_0_4"/>
<sequence length="68" mass="7445">MNLYTFQQLGENLPDLQAEGRTVYEGVRAISDRINGGAVHMFGHDHYAISTHEGTGLCQLLLKSTAVV</sequence>
<accession>E3HYH5</accession>
<reference evidence="2" key="1">
    <citation type="journal article" date="2011" name="J. Bacteriol.">
        <title>Complete genome sequence of the haloaromatic acid-degrading bacterium Achromobacter xylosoxidans A8.</title>
        <authorList>
            <person name="Strnad H."/>
            <person name="Ridl J."/>
            <person name="Paces J."/>
            <person name="Kolar M."/>
            <person name="Vlcek C."/>
            <person name="Paces V."/>
        </authorList>
    </citation>
    <scope>NUCLEOTIDE SEQUENCE [LARGE SCALE GENOMIC DNA]</scope>
    <source>
        <strain evidence="2">A8</strain>
        <plasmid evidence="2">pA82</plasmid>
    </source>
</reference>
<dbReference type="KEGG" id="axy:AXYL_06847"/>
<geneLocation type="plasmid" evidence="1 2">
    <name>pA82</name>
</geneLocation>
<name>E3HYH5_ACHXA</name>
<evidence type="ECO:0000313" key="1">
    <source>
        <dbReference type="EMBL" id="ADP20129.1"/>
    </source>
</evidence>
<proteinExistence type="predicted"/>
<dbReference type="OrthoDB" id="9916236at2"/>
<keyword evidence="1" id="KW-0614">Plasmid</keyword>